<dbReference type="Pfam" id="PF00072">
    <property type="entry name" value="Response_reg"/>
    <property type="match status" value="1"/>
</dbReference>
<dbReference type="GO" id="GO:0003700">
    <property type="term" value="F:DNA-binding transcription factor activity"/>
    <property type="evidence" value="ECO:0007669"/>
    <property type="project" value="InterPro"/>
</dbReference>
<protein>
    <submittedName>
        <fullName evidence="12">Response regulator</fullName>
    </submittedName>
</protein>
<feature type="domain" description="Response regulatory" evidence="11">
    <location>
        <begin position="3"/>
        <end position="121"/>
    </location>
</feature>
<dbReference type="Proteomes" id="UP000810292">
    <property type="component" value="Unassembled WGS sequence"/>
</dbReference>
<evidence type="ECO:0000256" key="8">
    <source>
        <dbReference type="PROSITE-ProRule" id="PRU00169"/>
    </source>
</evidence>
<evidence type="ECO:0000256" key="6">
    <source>
        <dbReference type="ARBA" id="ARBA00023125"/>
    </source>
</evidence>
<keyword evidence="3 8" id="KW-0597">Phosphoprotein</keyword>
<evidence type="ECO:0000313" key="12">
    <source>
        <dbReference type="EMBL" id="MBO8468921.1"/>
    </source>
</evidence>
<comment type="subcellular location">
    <subcellularLocation>
        <location evidence="1">Cytoplasm</location>
    </subcellularLocation>
</comment>
<dbReference type="GO" id="GO:0000160">
    <property type="term" value="P:phosphorelay signal transduction system"/>
    <property type="evidence" value="ECO:0007669"/>
    <property type="project" value="UniProtKB-KW"/>
</dbReference>
<dbReference type="GO" id="GO:0005737">
    <property type="term" value="C:cytoplasm"/>
    <property type="evidence" value="ECO:0007669"/>
    <property type="project" value="UniProtKB-SubCell"/>
</dbReference>
<dbReference type="PANTHER" id="PTHR42713:SF3">
    <property type="entry name" value="TRANSCRIPTIONAL REGULATORY PROTEIN HPTR"/>
    <property type="match status" value="1"/>
</dbReference>
<dbReference type="InterPro" id="IPR051552">
    <property type="entry name" value="HptR"/>
</dbReference>
<dbReference type="InterPro" id="IPR001789">
    <property type="entry name" value="Sig_transdc_resp-reg_receiver"/>
</dbReference>
<evidence type="ECO:0000256" key="5">
    <source>
        <dbReference type="ARBA" id="ARBA00023015"/>
    </source>
</evidence>
<dbReference type="InterPro" id="IPR018060">
    <property type="entry name" value="HTH_AraC"/>
</dbReference>
<dbReference type="SUPFAM" id="SSF52172">
    <property type="entry name" value="CheY-like"/>
    <property type="match status" value="1"/>
</dbReference>
<accession>A0A9D9IAZ5</accession>
<dbReference type="Pfam" id="PF12833">
    <property type="entry name" value="HTH_18"/>
    <property type="match status" value="1"/>
</dbReference>
<dbReference type="Pfam" id="PF17853">
    <property type="entry name" value="GGDEF_2"/>
    <property type="match status" value="1"/>
</dbReference>
<dbReference type="InterPro" id="IPR011006">
    <property type="entry name" value="CheY-like_superfamily"/>
</dbReference>
<dbReference type="Gene3D" id="3.40.50.2300">
    <property type="match status" value="1"/>
</dbReference>
<evidence type="ECO:0000256" key="4">
    <source>
        <dbReference type="ARBA" id="ARBA00023012"/>
    </source>
</evidence>
<dbReference type="Gene3D" id="1.10.10.60">
    <property type="entry name" value="Homeodomain-like"/>
    <property type="match status" value="2"/>
</dbReference>
<dbReference type="SMART" id="SM00448">
    <property type="entry name" value="REC"/>
    <property type="match status" value="1"/>
</dbReference>
<dbReference type="PROSITE" id="PS50110">
    <property type="entry name" value="RESPONSE_REGULATORY"/>
    <property type="match status" value="1"/>
</dbReference>
<evidence type="ECO:0000259" key="10">
    <source>
        <dbReference type="PROSITE" id="PS01124"/>
    </source>
</evidence>
<feature type="modified residue" description="4-aspartylphosphate" evidence="8">
    <location>
        <position position="55"/>
    </location>
</feature>
<dbReference type="PANTHER" id="PTHR42713">
    <property type="entry name" value="HISTIDINE KINASE-RELATED"/>
    <property type="match status" value="1"/>
</dbReference>
<name>A0A9D9IAZ5_9SPIO</name>
<evidence type="ECO:0000256" key="9">
    <source>
        <dbReference type="SAM" id="Coils"/>
    </source>
</evidence>
<comment type="caution">
    <text evidence="12">The sequence shown here is derived from an EMBL/GenBank/DDBJ whole genome shotgun (WGS) entry which is preliminary data.</text>
</comment>
<evidence type="ECO:0000256" key="3">
    <source>
        <dbReference type="ARBA" id="ARBA00022553"/>
    </source>
</evidence>
<keyword evidence="6" id="KW-0238">DNA-binding</keyword>
<dbReference type="PROSITE" id="PS01124">
    <property type="entry name" value="HTH_ARAC_FAMILY_2"/>
    <property type="match status" value="1"/>
</dbReference>
<gene>
    <name evidence="12" type="ORF">IAA72_03955</name>
</gene>
<reference evidence="12" key="2">
    <citation type="journal article" date="2021" name="PeerJ">
        <title>Extensive microbial diversity within the chicken gut microbiome revealed by metagenomics and culture.</title>
        <authorList>
            <person name="Gilroy R."/>
            <person name="Ravi A."/>
            <person name="Getino M."/>
            <person name="Pursley I."/>
            <person name="Horton D.L."/>
            <person name="Alikhan N.F."/>
            <person name="Baker D."/>
            <person name="Gharbi K."/>
            <person name="Hall N."/>
            <person name="Watson M."/>
            <person name="Adriaenssens E.M."/>
            <person name="Foster-Nyarko E."/>
            <person name="Jarju S."/>
            <person name="Secka A."/>
            <person name="Antonio M."/>
            <person name="Oren A."/>
            <person name="Chaudhuri R.R."/>
            <person name="La Ragione R."/>
            <person name="Hildebrand F."/>
            <person name="Pallen M.J."/>
        </authorList>
    </citation>
    <scope>NUCLEOTIDE SEQUENCE</scope>
    <source>
        <strain evidence="12">14700</strain>
    </source>
</reference>
<keyword evidence="7" id="KW-0804">Transcription</keyword>
<dbReference type="SUPFAM" id="SSF46689">
    <property type="entry name" value="Homeodomain-like"/>
    <property type="match status" value="2"/>
</dbReference>
<dbReference type="CDD" id="cd17536">
    <property type="entry name" value="REC_YesN-like"/>
    <property type="match status" value="1"/>
</dbReference>
<dbReference type="InterPro" id="IPR009057">
    <property type="entry name" value="Homeodomain-like_sf"/>
</dbReference>
<keyword evidence="2" id="KW-0963">Cytoplasm</keyword>
<evidence type="ECO:0000259" key="11">
    <source>
        <dbReference type="PROSITE" id="PS50110"/>
    </source>
</evidence>
<evidence type="ECO:0000256" key="2">
    <source>
        <dbReference type="ARBA" id="ARBA00022490"/>
    </source>
</evidence>
<proteinExistence type="predicted"/>
<reference evidence="12" key="1">
    <citation type="submission" date="2020-10" db="EMBL/GenBank/DDBJ databases">
        <authorList>
            <person name="Gilroy R."/>
        </authorList>
    </citation>
    <scope>NUCLEOTIDE SEQUENCE</scope>
    <source>
        <strain evidence="12">14700</strain>
    </source>
</reference>
<dbReference type="AlphaFoldDB" id="A0A9D9IAZ5"/>
<evidence type="ECO:0000313" key="13">
    <source>
        <dbReference type="Proteomes" id="UP000810292"/>
    </source>
</evidence>
<keyword evidence="9" id="KW-0175">Coiled coil</keyword>
<feature type="coiled-coil region" evidence="9">
    <location>
        <begin position="110"/>
        <end position="137"/>
    </location>
</feature>
<keyword evidence="5" id="KW-0805">Transcription regulation</keyword>
<organism evidence="12 13">
    <name type="scientific">Candidatus Ornithospirochaeta stercoravium</name>
    <dbReference type="NCBI Taxonomy" id="2840897"/>
    <lineage>
        <taxon>Bacteria</taxon>
        <taxon>Pseudomonadati</taxon>
        <taxon>Spirochaetota</taxon>
        <taxon>Spirochaetia</taxon>
        <taxon>Spirochaetales</taxon>
        <taxon>Spirochaetaceae</taxon>
        <taxon>Spirochaetaceae incertae sedis</taxon>
        <taxon>Candidatus Ornithospirochaeta</taxon>
    </lineage>
</organism>
<evidence type="ECO:0000256" key="7">
    <source>
        <dbReference type="ARBA" id="ARBA00023163"/>
    </source>
</evidence>
<feature type="domain" description="HTH araC/xylS-type" evidence="10">
    <location>
        <begin position="424"/>
        <end position="523"/>
    </location>
</feature>
<sequence>MYSILIVDDEDDARVAIKDFTPWNEYGFEIPKEASNGMEALEIIDEKLPDVIITDIRMPYMDGIEFIEKVRNEYSSSVDVIILSGYDEFTFAQTAMRLNVADYVLKPVSIESMKEVLKRAKERLDQDRAKVSDMEKLEAFYHDAIDLYREKFLVSLIFPARKADESLIYERAKEYEIPLRGNLFAVAAIDLPQEILSSVAVVEIIEEATKDREDIIHFQYESQIVLIFTSSMEKEFSSLFSKQIYRTLSLLQSEFNHYFSRPFNIGLGEIVNTLPLLPDSYKGAMEALNYSAIYPEQHIIGIRDVETIENDRDERSGENRSELVMAIKFGNAEDTEKAVHPFFHGLTETENIQNTVLSLLTIISEICSAYGKNIATLLDGEDLFLALSHANTLSRAEKLVTKLAVEANRTASGVRENSHIRFVENAKKIIKERYSNPLFSLDQIADEISVSPAYFSTTFKKETGISFVQYLTNVRLEKAKEMLRNSDAKTYEIAEKSGFSEPNYFSFIFKKNVGVSPSQYRNEGRRQ</sequence>
<keyword evidence="4" id="KW-0902">Two-component regulatory system</keyword>
<dbReference type="InterPro" id="IPR020449">
    <property type="entry name" value="Tscrpt_reg_AraC-type_HTH"/>
</dbReference>
<dbReference type="SMART" id="SM00342">
    <property type="entry name" value="HTH_ARAC"/>
    <property type="match status" value="1"/>
</dbReference>
<dbReference type="InterPro" id="IPR041522">
    <property type="entry name" value="CdaR_GGDEF"/>
</dbReference>
<dbReference type="EMBL" id="JADIMF010000062">
    <property type="protein sequence ID" value="MBO8468921.1"/>
    <property type="molecule type" value="Genomic_DNA"/>
</dbReference>
<dbReference type="PRINTS" id="PR00032">
    <property type="entry name" value="HTHARAC"/>
</dbReference>
<dbReference type="GO" id="GO:0043565">
    <property type="term" value="F:sequence-specific DNA binding"/>
    <property type="evidence" value="ECO:0007669"/>
    <property type="project" value="InterPro"/>
</dbReference>
<evidence type="ECO:0000256" key="1">
    <source>
        <dbReference type="ARBA" id="ARBA00004496"/>
    </source>
</evidence>